<sequence>TEMKVPLAELGLAPGDTIKAMFMVHESPNSYLYPAEDADAFDPNTYATITLK</sequence>
<protein>
    <submittedName>
        <fullName evidence="1">Uncharacterized protein</fullName>
    </submittedName>
</protein>
<gene>
    <name evidence="1" type="ORF">S12H4_29220</name>
</gene>
<dbReference type="AlphaFoldDB" id="X1UTP5"/>
<name>X1UTP5_9ZZZZ</name>
<evidence type="ECO:0000313" key="1">
    <source>
        <dbReference type="EMBL" id="GAI95714.1"/>
    </source>
</evidence>
<dbReference type="EMBL" id="BARW01016836">
    <property type="protein sequence ID" value="GAI95714.1"/>
    <property type="molecule type" value="Genomic_DNA"/>
</dbReference>
<reference evidence="1" key="1">
    <citation type="journal article" date="2014" name="Front. Microbiol.">
        <title>High frequency of phylogenetically diverse reductive dehalogenase-homologous genes in deep subseafloor sedimentary metagenomes.</title>
        <authorList>
            <person name="Kawai M."/>
            <person name="Futagami T."/>
            <person name="Toyoda A."/>
            <person name="Takaki Y."/>
            <person name="Nishi S."/>
            <person name="Hori S."/>
            <person name="Arai W."/>
            <person name="Tsubouchi T."/>
            <person name="Morono Y."/>
            <person name="Uchiyama I."/>
            <person name="Ito T."/>
            <person name="Fujiyama A."/>
            <person name="Inagaki F."/>
            <person name="Takami H."/>
        </authorList>
    </citation>
    <scope>NUCLEOTIDE SEQUENCE</scope>
    <source>
        <strain evidence="1">Expedition CK06-06</strain>
    </source>
</reference>
<feature type="non-terminal residue" evidence="1">
    <location>
        <position position="1"/>
    </location>
</feature>
<organism evidence="1">
    <name type="scientific">marine sediment metagenome</name>
    <dbReference type="NCBI Taxonomy" id="412755"/>
    <lineage>
        <taxon>unclassified sequences</taxon>
        <taxon>metagenomes</taxon>
        <taxon>ecological metagenomes</taxon>
    </lineage>
</organism>
<proteinExistence type="predicted"/>
<accession>X1UTP5</accession>
<comment type="caution">
    <text evidence="1">The sequence shown here is derived from an EMBL/GenBank/DDBJ whole genome shotgun (WGS) entry which is preliminary data.</text>
</comment>